<evidence type="ECO:0000256" key="5">
    <source>
        <dbReference type="ARBA" id="ARBA00022692"/>
    </source>
</evidence>
<feature type="transmembrane region" description="Helical" evidence="8">
    <location>
        <begin position="848"/>
        <end position="867"/>
    </location>
</feature>
<evidence type="ECO:0000256" key="4">
    <source>
        <dbReference type="ARBA" id="ARBA00022519"/>
    </source>
</evidence>
<comment type="caution">
    <text evidence="9">The sequence shown here is derived from an EMBL/GenBank/DDBJ whole genome shotgun (WGS) entry which is preliminary data.</text>
</comment>
<evidence type="ECO:0000256" key="2">
    <source>
        <dbReference type="ARBA" id="ARBA00022448"/>
    </source>
</evidence>
<dbReference type="Pfam" id="PF00873">
    <property type="entry name" value="ACR_tran"/>
    <property type="match status" value="1"/>
</dbReference>
<dbReference type="Proteomes" id="UP000007374">
    <property type="component" value="Unassembled WGS sequence"/>
</dbReference>
<dbReference type="eggNOG" id="COG0841">
    <property type="taxonomic scope" value="Bacteria"/>
</dbReference>
<dbReference type="PATRIC" id="fig|1231190.3.peg.1707"/>
<dbReference type="Gene3D" id="3.30.2090.10">
    <property type="entry name" value="Multidrug efflux transporter AcrB TolC docking domain, DN and DC subdomains"/>
    <property type="match status" value="2"/>
</dbReference>
<evidence type="ECO:0000256" key="6">
    <source>
        <dbReference type="ARBA" id="ARBA00022989"/>
    </source>
</evidence>
<dbReference type="Gene3D" id="3.30.70.1440">
    <property type="entry name" value="Multidrug efflux transporter AcrB pore domain"/>
    <property type="match status" value="1"/>
</dbReference>
<dbReference type="RefSeq" id="WP_009756450.1">
    <property type="nucleotide sequence ID" value="NZ_AMSI01000004.1"/>
</dbReference>
<keyword evidence="7 8" id="KW-0472">Membrane</keyword>
<evidence type="ECO:0000313" key="9">
    <source>
        <dbReference type="EMBL" id="EKF43296.1"/>
    </source>
</evidence>
<feature type="transmembrane region" description="Helical" evidence="8">
    <location>
        <begin position="524"/>
        <end position="542"/>
    </location>
</feature>
<dbReference type="InterPro" id="IPR027463">
    <property type="entry name" value="AcrB_DN_DC_subdom"/>
</dbReference>
<dbReference type="STRING" id="721133.SAMN05216176_105331"/>
<feature type="transmembrane region" description="Helical" evidence="8">
    <location>
        <begin position="430"/>
        <end position="450"/>
    </location>
</feature>
<dbReference type="Gene3D" id="1.20.1640.10">
    <property type="entry name" value="Multidrug efflux transporter AcrB transmembrane domain"/>
    <property type="match status" value="2"/>
</dbReference>
<feature type="transmembrane region" description="Helical" evidence="8">
    <location>
        <begin position="12"/>
        <end position="30"/>
    </location>
</feature>
<keyword evidence="2" id="KW-0813">Transport</keyword>
<feature type="transmembrane region" description="Helical" evidence="8">
    <location>
        <begin position="874"/>
        <end position="894"/>
    </location>
</feature>
<keyword evidence="3" id="KW-1003">Cell membrane</keyword>
<feature type="transmembrane region" description="Helical" evidence="8">
    <location>
        <begin position="333"/>
        <end position="352"/>
    </location>
</feature>
<reference evidence="9 10" key="1">
    <citation type="journal article" date="2012" name="J. Bacteriol.">
        <title>Genome Sequence of Nitratireductor indicus Type Strain C115.</title>
        <authorList>
            <person name="Lai Q."/>
            <person name="Li G."/>
            <person name="Yu Z."/>
            <person name="Shao Z."/>
        </authorList>
    </citation>
    <scope>NUCLEOTIDE SEQUENCE [LARGE SCALE GENOMIC DNA]</scope>
    <source>
        <strain evidence="9 10">C115</strain>
    </source>
</reference>
<feature type="transmembrane region" description="Helical" evidence="8">
    <location>
        <begin position="978"/>
        <end position="1001"/>
    </location>
</feature>
<feature type="transmembrane region" description="Helical" evidence="8">
    <location>
        <begin position="945"/>
        <end position="966"/>
    </location>
</feature>
<proteinExistence type="predicted"/>
<organism evidence="9 10">
    <name type="scientific">Nitratireductor indicus C115</name>
    <dbReference type="NCBI Taxonomy" id="1231190"/>
    <lineage>
        <taxon>Bacteria</taxon>
        <taxon>Pseudomonadati</taxon>
        <taxon>Pseudomonadota</taxon>
        <taxon>Alphaproteobacteria</taxon>
        <taxon>Hyphomicrobiales</taxon>
        <taxon>Phyllobacteriaceae</taxon>
        <taxon>Nitratireductor</taxon>
    </lineage>
</organism>
<sequence>MSFSDIFIRRPVLSTVLGLLILLLGFQGLFNLQVRQYPEVEETVITVTTVYPGASADLIQGFITAPIAAAVATTENVDYVTSQSRPSSSTISVQMKLGSNPDVALTEVMSKVQQVRSQLPEDAEDPTIVKGTGMQFATMYLAMQNPNMSDEQLTEYIDRVIRPRMSTIQGVADVQLIGAAEYSMRVWIDPVRLAARQLTAAEVLAGIRASNFLAAPGKTKNEYVAYAIAMESTLQTPEAFGALPIKASGDEVVRLRDVASIELAAKSTDTIVSINGQSGTFLGIFPSPAANPLDMASAVTDELPAIQASLPEGMTIDLMYDATDSISASIEEVFKTIMEAVIIVIFVILLFLGSFRSVLMPIVTIPLSLIGVCFVLFALGYSINLLSLLAMVLAIGLVVDDAIVVVENIHRHIEEGLTPRQAAFVGMREITGPVVAMTITLAAVFAPLAFTGGLTGSLFREFAMTLAGAVVISGIVALTITPMMSARILKAGEGSRFQHFVDTTFERLANFYERLVGGSLKYRPVTVLIVIVLMSLTGFMFMKTSSELAPEEDEGVLFSLVNAPSYATSKYTELYTTQMRELSEDIPELKTQFSIVGFGGATNSAIALWAFKDWSERTRSQKEIQQDIQARLSNVAGVEAFVFAPPSLPGTGGGLPISVVIQSTGDSSRVYEVAEKIKAEAQASGRFIVVQNSLAFNAQQVTVTVDRDRAAALNLPVSDIGTTLGLLVGGSSIAEFDRDSNSYDIIMQVPEEYRNNPEKLGEFFVRSATGEMVPLSAVVNITTEVTASAIEQFNQLNSATISALPLPGVSTGDGLQTIVNIANQQIPDGFFIEYSGQSRLEVEQGNTILIAFALAVVVIYLVLAAQFESFRDPFIIMMTVPLSIFGAVLPLNIGLSTLNIYTQVGLITLIGLITKHGILMVEFANQQREEHGLSRMEAIIASAKVRLRPILMTTAAMALGVVPLITASGAGAAARFSMGLVIFTGLIIGTMFTLFVVPMFYSFIAHEHVAQEEDDIPVKKTPPATAAASE</sequence>
<dbReference type="GO" id="GO:0005886">
    <property type="term" value="C:plasma membrane"/>
    <property type="evidence" value="ECO:0007669"/>
    <property type="project" value="UniProtKB-SubCell"/>
</dbReference>
<comment type="subcellular location">
    <subcellularLocation>
        <location evidence="1">Cell inner membrane</location>
        <topology evidence="1">Multi-pass membrane protein</topology>
    </subcellularLocation>
</comment>
<evidence type="ECO:0000256" key="1">
    <source>
        <dbReference type="ARBA" id="ARBA00004429"/>
    </source>
</evidence>
<keyword evidence="10" id="KW-1185">Reference proteome</keyword>
<dbReference type="PANTHER" id="PTHR32063:SF28">
    <property type="entry name" value="BLR2861 PROTEIN"/>
    <property type="match status" value="1"/>
</dbReference>
<keyword evidence="5 8" id="KW-0812">Transmembrane</keyword>
<keyword evidence="6 8" id="KW-1133">Transmembrane helix</keyword>
<dbReference type="SUPFAM" id="SSF82866">
    <property type="entry name" value="Multidrug efflux transporter AcrB transmembrane domain"/>
    <property type="match status" value="2"/>
</dbReference>
<name>K2P7T1_9HYPH</name>
<dbReference type="SUPFAM" id="SSF82693">
    <property type="entry name" value="Multidrug efflux transporter AcrB pore domain, PN1, PN2, PC1 and PC2 subdomains"/>
    <property type="match status" value="4"/>
</dbReference>
<protein>
    <submittedName>
        <fullName evidence="9">Acriflavin resistance protein</fullName>
    </submittedName>
</protein>
<dbReference type="PRINTS" id="PR00702">
    <property type="entry name" value="ACRIFLAVINRP"/>
</dbReference>
<dbReference type="FunFam" id="1.20.1640.10:FF:000001">
    <property type="entry name" value="Efflux pump membrane transporter"/>
    <property type="match status" value="1"/>
</dbReference>
<dbReference type="AlphaFoldDB" id="K2P7T1"/>
<dbReference type="Gene3D" id="3.30.70.1320">
    <property type="entry name" value="Multidrug efflux transporter AcrB pore domain like"/>
    <property type="match status" value="1"/>
</dbReference>
<dbReference type="GO" id="GO:0042910">
    <property type="term" value="F:xenobiotic transmembrane transporter activity"/>
    <property type="evidence" value="ECO:0007669"/>
    <property type="project" value="TreeGrafter"/>
</dbReference>
<dbReference type="EMBL" id="AMSI01000004">
    <property type="protein sequence ID" value="EKF43296.1"/>
    <property type="molecule type" value="Genomic_DNA"/>
</dbReference>
<feature type="transmembrane region" description="Helical" evidence="8">
    <location>
        <begin position="462"/>
        <end position="480"/>
    </location>
</feature>
<evidence type="ECO:0000256" key="8">
    <source>
        <dbReference type="SAM" id="Phobius"/>
    </source>
</evidence>
<accession>K2P7T1</accession>
<dbReference type="Gene3D" id="3.30.70.1430">
    <property type="entry name" value="Multidrug efflux transporter AcrB pore domain"/>
    <property type="match status" value="2"/>
</dbReference>
<evidence type="ECO:0000313" key="10">
    <source>
        <dbReference type="Proteomes" id="UP000007374"/>
    </source>
</evidence>
<evidence type="ECO:0000256" key="7">
    <source>
        <dbReference type="ARBA" id="ARBA00023136"/>
    </source>
</evidence>
<keyword evidence="4" id="KW-0997">Cell inner membrane</keyword>
<evidence type="ECO:0000256" key="3">
    <source>
        <dbReference type="ARBA" id="ARBA00022475"/>
    </source>
</evidence>
<feature type="transmembrane region" description="Helical" evidence="8">
    <location>
        <begin position="359"/>
        <end position="379"/>
    </location>
</feature>
<dbReference type="OrthoDB" id="9807350at2"/>
<dbReference type="SUPFAM" id="SSF82714">
    <property type="entry name" value="Multidrug efflux transporter AcrB TolC docking domain, DN and DC subdomains"/>
    <property type="match status" value="2"/>
</dbReference>
<gene>
    <name evidence="9" type="ORF">NA8A_08164</name>
</gene>
<dbReference type="PANTHER" id="PTHR32063">
    <property type="match status" value="1"/>
</dbReference>
<dbReference type="InterPro" id="IPR001036">
    <property type="entry name" value="Acrflvin-R"/>
</dbReference>
<feature type="transmembrane region" description="Helical" evidence="8">
    <location>
        <begin position="385"/>
        <end position="409"/>
    </location>
</feature>